<evidence type="ECO:0000313" key="5">
    <source>
        <dbReference type="Proteomes" id="UP000645828"/>
    </source>
</evidence>
<dbReference type="EMBL" id="CAJHUB010000754">
    <property type="protein sequence ID" value="CAD7682684.1"/>
    <property type="molecule type" value="Genomic_DNA"/>
</dbReference>
<keyword evidence="2" id="KW-0067">ATP-binding</keyword>
<comment type="caution">
    <text evidence="4">The sequence shown here is derived from an EMBL/GenBank/DDBJ whole genome shotgun (WGS) entry which is preliminary data.</text>
</comment>
<keyword evidence="1" id="KW-0547">Nucleotide-binding</keyword>
<accession>A0A811Z5D9</accession>
<organism evidence="4 5">
    <name type="scientific">Nyctereutes procyonoides</name>
    <name type="common">Raccoon dog</name>
    <name type="synonym">Canis procyonoides</name>
    <dbReference type="NCBI Taxonomy" id="34880"/>
    <lineage>
        <taxon>Eukaryota</taxon>
        <taxon>Metazoa</taxon>
        <taxon>Chordata</taxon>
        <taxon>Craniata</taxon>
        <taxon>Vertebrata</taxon>
        <taxon>Euteleostomi</taxon>
        <taxon>Mammalia</taxon>
        <taxon>Eutheria</taxon>
        <taxon>Laurasiatheria</taxon>
        <taxon>Carnivora</taxon>
        <taxon>Caniformia</taxon>
        <taxon>Canidae</taxon>
        <taxon>Nyctereutes</taxon>
    </lineage>
</organism>
<dbReference type="InterPro" id="IPR000719">
    <property type="entry name" value="Prot_kinase_dom"/>
</dbReference>
<dbReference type="GO" id="GO:0005524">
    <property type="term" value="F:ATP binding"/>
    <property type="evidence" value="ECO:0007669"/>
    <property type="project" value="UniProtKB-KW"/>
</dbReference>
<dbReference type="SUPFAM" id="SSF56112">
    <property type="entry name" value="Protein kinase-like (PK-like)"/>
    <property type="match status" value="1"/>
</dbReference>
<keyword evidence="5" id="KW-1185">Reference proteome</keyword>
<dbReference type="InterPro" id="IPR001245">
    <property type="entry name" value="Ser-Thr/Tyr_kinase_cat_dom"/>
</dbReference>
<gene>
    <name evidence="4" type="ORF">NYPRO_LOCUS15476</name>
</gene>
<reference evidence="4" key="1">
    <citation type="submission" date="2020-12" db="EMBL/GenBank/DDBJ databases">
        <authorList>
            <consortium name="Molecular Ecology Group"/>
        </authorList>
    </citation>
    <scope>NUCLEOTIDE SEQUENCE</scope>
    <source>
        <strain evidence="4">TBG_1078</strain>
    </source>
</reference>
<dbReference type="Gene3D" id="3.30.200.20">
    <property type="entry name" value="Phosphorylase Kinase, domain 1"/>
    <property type="match status" value="1"/>
</dbReference>
<sequence>MLPFSETSHKFRDSRNSNYKGVFNSQIIVGHLGGSVAERLLSAQGVISDPGSSPTLGSLFKDWCEGQGEVLVRDNYCSCYLVIKYSYYHYTNTDFLLPTNYFCTVKSKVSIFHPQGISSKDTTKAHLELLLTLFKGTLRDKTAIAIKTCKDDLSQELKLKFLQEAKILKQYNHPDIVKLIGVRTQIQPIYIIKELGPGGDFLSFLRKKDELKQLLNFSLDAASGWRNLDDFGMSRQEDGGVYSSSDLKQIPIKWTAPEALNYGRYRSESDAWSFGILLWETFSLGVCPYPGMTNQQAQEQVERRYWMSVSQQCPEHIINTMLKCWDYKLENRPRVQ</sequence>
<dbReference type="InterPro" id="IPR050198">
    <property type="entry name" value="Non-receptor_tyrosine_kinases"/>
</dbReference>
<dbReference type="Pfam" id="PF07714">
    <property type="entry name" value="PK_Tyr_Ser-Thr"/>
    <property type="match status" value="2"/>
</dbReference>
<evidence type="ECO:0000256" key="2">
    <source>
        <dbReference type="ARBA" id="ARBA00022840"/>
    </source>
</evidence>
<evidence type="ECO:0000259" key="3">
    <source>
        <dbReference type="PROSITE" id="PS50011"/>
    </source>
</evidence>
<dbReference type="GO" id="GO:0004672">
    <property type="term" value="F:protein kinase activity"/>
    <property type="evidence" value="ECO:0007669"/>
    <property type="project" value="InterPro"/>
</dbReference>
<evidence type="ECO:0000256" key="1">
    <source>
        <dbReference type="ARBA" id="ARBA00022741"/>
    </source>
</evidence>
<dbReference type="PANTHER" id="PTHR24418">
    <property type="entry name" value="TYROSINE-PROTEIN KINASE"/>
    <property type="match status" value="1"/>
</dbReference>
<evidence type="ECO:0000313" key="4">
    <source>
        <dbReference type="EMBL" id="CAD7682684.1"/>
    </source>
</evidence>
<protein>
    <submittedName>
        <fullName evidence="4">(raccoon dog) hypothetical protein</fullName>
    </submittedName>
</protein>
<dbReference type="Gene3D" id="1.10.510.10">
    <property type="entry name" value="Transferase(Phosphotransferase) domain 1"/>
    <property type="match status" value="1"/>
</dbReference>
<dbReference type="AlphaFoldDB" id="A0A811Z5D9"/>
<dbReference type="InterPro" id="IPR011009">
    <property type="entry name" value="Kinase-like_dom_sf"/>
</dbReference>
<dbReference type="Proteomes" id="UP000645828">
    <property type="component" value="Unassembled WGS sequence"/>
</dbReference>
<feature type="domain" description="Protein kinase" evidence="3">
    <location>
        <begin position="109"/>
        <end position="336"/>
    </location>
</feature>
<proteinExistence type="predicted"/>
<name>A0A811Z5D9_NYCPR</name>
<dbReference type="PROSITE" id="PS50011">
    <property type="entry name" value="PROTEIN_KINASE_DOM"/>
    <property type="match status" value="1"/>
</dbReference>